<dbReference type="PANTHER" id="PTHR21485:SF6">
    <property type="entry name" value="N-ACYLNEURAMINATE CYTIDYLYLTRANSFERASE-RELATED"/>
    <property type="match status" value="1"/>
</dbReference>
<dbReference type="Gene3D" id="3.40.50.1110">
    <property type="entry name" value="SGNH hydrolase"/>
    <property type="match status" value="1"/>
</dbReference>
<dbReference type="InterPro" id="IPR003329">
    <property type="entry name" value="Cytidylyl_trans"/>
</dbReference>
<dbReference type="Pfam" id="PF13472">
    <property type="entry name" value="Lipase_GDSL_2"/>
    <property type="match status" value="1"/>
</dbReference>
<dbReference type="Gene3D" id="3.90.550.10">
    <property type="entry name" value="Spore Coat Polysaccharide Biosynthesis Protein SpsA, Chain A"/>
    <property type="match status" value="1"/>
</dbReference>
<feature type="domain" description="SGNH hydrolase-type esterase" evidence="1">
    <location>
        <begin position="270"/>
        <end position="410"/>
    </location>
</feature>
<dbReference type="InterPro" id="IPR013830">
    <property type="entry name" value="SGNH_hydro"/>
</dbReference>
<organism evidence="2">
    <name type="scientific">Hafnia alvei</name>
    <dbReference type="NCBI Taxonomy" id="569"/>
    <lineage>
        <taxon>Bacteria</taxon>
        <taxon>Pseudomonadati</taxon>
        <taxon>Pseudomonadota</taxon>
        <taxon>Gammaproteobacteria</taxon>
        <taxon>Enterobacterales</taxon>
        <taxon>Hafniaceae</taxon>
        <taxon>Hafnia</taxon>
    </lineage>
</organism>
<protein>
    <submittedName>
        <fullName evidence="2">N-acylneuraminate cytidylyltransferase</fullName>
        <ecNumber evidence="2">2.7.7.43</ecNumber>
    </submittedName>
</protein>
<reference evidence="2" key="1">
    <citation type="journal article" date="2016" name="PLoS ONE">
        <title>Genetic Diversity of O-Antigens in Hafnia alvei and the Development of a Suspension Array for Serotype Detection.</title>
        <authorList>
            <person name="Duan Z."/>
            <person name="Niedziela T."/>
            <person name="Lugowski C."/>
            <person name="Cao B."/>
            <person name="Wang T."/>
            <person name="Xu L."/>
            <person name="Yang B."/>
            <person name="Liu B."/>
            <person name="Wang L."/>
        </authorList>
    </citation>
    <scope>NUCLEOTIDE SEQUENCE</scope>
    <source>
        <strain evidence="2">PCM1198</strain>
    </source>
</reference>
<proteinExistence type="predicted"/>
<keyword evidence="2" id="KW-0548">Nucleotidyltransferase</keyword>
<evidence type="ECO:0000259" key="1">
    <source>
        <dbReference type="Pfam" id="PF13472"/>
    </source>
</evidence>
<dbReference type="SUPFAM" id="SSF53448">
    <property type="entry name" value="Nucleotide-diphospho-sugar transferases"/>
    <property type="match status" value="1"/>
</dbReference>
<dbReference type="InterPro" id="IPR050793">
    <property type="entry name" value="CMP-NeuNAc_synthase"/>
</dbReference>
<dbReference type="EC" id="2.7.7.43" evidence="2"/>
<dbReference type="CDD" id="cd02513">
    <property type="entry name" value="CMP-NeuAc_Synthase"/>
    <property type="match status" value="1"/>
</dbReference>
<keyword evidence="2" id="KW-0808">Transferase</keyword>
<sequence>MVCNNKVAIIPARSGSKGLPNKNILTLIDRPLIAYTILAAIESNLFDKVIVSTDSLEYKKISEEYGAEVLLRSPELSSDTATSYMVIEDVISRLDKKPDYFMLLQPTSPFRDSRHIKEAASLFENSKNCDYLVSVAESFKSSYLIKEIDKDQTLKNFDLDYSSYRRQKHQEFYPNGAIFVGYTDSYLKQQHFFGPNSKAYFMTKRDSVDIDDETDFLLAITIANKKNTKKNLNLQIVNRIEEKRGEMNKCYPITFMGHSIFDYWDIKKINNKRINNLGIAGINTHEYLDYILKKNYISKLGDDVVLFCGTNDIVIEGWSRENTLDWIEKTADIINKINSKTRIFLLSVPKVRGRMDRDNSLIEDLNVYLQQNLREDIKFIDITTGLTDEFGNLSEEYTTDGLHFTRSAYEKLEIMLSKVL</sequence>
<evidence type="ECO:0000313" key="2">
    <source>
        <dbReference type="EMBL" id="ANF29969.1"/>
    </source>
</evidence>
<dbReference type="AlphaFoldDB" id="A0A172X022"/>
<dbReference type="Pfam" id="PF02348">
    <property type="entry name" value="CTP_transf_3"/>
    <property type="match status" value="1"/>
</dbReference>
<dbReference type="InterPro" id="IPR029044">
    <property type="entry name" value="Nucleotide-diphossugar_trans"/>
</dbReference>
<dbReference type="GO" id="GO:0016788">
    <property type="term" value="F:hydrolase activity, acting on ester bonds"/>
    <property type="evidence" value="ECO:0007669"/>
    <property type="project" value="UniProtKB-ARBA"/>
</dbReference>
<accession>A0A172X022</accession>
<gene>
    <name evidence="2" type="primary">neuA</name>
</gene>
<dbReference type="InterPro" id="IPR036514">
    <property type="entry name" value="SGNH_hydro_sf"/>
</dbReference>
<dbReference type="EMBL" id="KX117083">
    <property type="protein sequence ID" value="ANF29969.1"/>
    <property type="molecule type" value="Genomic_DNA"/>
</dbReference>
<dbReference type="GO" id="GO:0008781">
    <property type="term" value="F:N-acylneuraminate cytidylyltransferase activity"/>
    <property type="evidence" value="ECO:0007669"/>
    <property type="project" value="UniProtKB-EC"/>
</dbReference>
<dbReference type="SUPFAM" id="SSF52266">
    <property type="entry name" value="SGNH hydrolase"/>
    <property type="match status" value="1"/>
</dbReference>
<dbReference type="PANTHER" id="PTHR21485">
    <property type="entry name" value="HAD SUPERFAMILY MEMBERS CMAS AND KDSC"/>
    <property type="match status" value="1"/>
</dbReference>
<name>A0A172X022_HAFAL</name>